<sequence>MNPSLGKSFAFYALVRGARKGIYYSYPVLKATVGEKRNCYWKGFYSFQEAYDFLLEFCDQNEEIFIEREVHGAIESTLEEEISDLKQVLNDGRKELRRLEQLLSLQARRAKIKEICNEQFSAKMKILPSFRNNFLTELKDQPGGIVCCNKIYCLAQDLHYEKLRDLQEEILILPYVKTIPRRQKIKEPWISSYIRKQNSFPTIFTEYSPLLTEVQLRNNEKSTYPSITQKLEEYYWYGMVAAIHLHEDVPTPTMFGNKISQWIDDYRRVICLKDFCTIQVYSSFPQYKLSLHSEGAKDRYFG</sequence>
<accession>A0AAN9KS76</accession>
<gene>
    <name evidence="3" type="ORF">VNO77_25850</name>
</gene>
<reference evidence="3 4" key="1">
    <citation type="submission" date="2024-01" db="EMBL/GenBank/DDBJ databases">
        <title>The genomes of 5 underutilized Papilionoideae crops provide insights into root nodulation and disease resistanc.</title>
        <authorList>
            <person name="Jiang F."/>
        </authorList>
    </citation>
    <scope>NUCLEOTIDE SEQUENCE [LARGE SCALE GENOMIC DNA]</scope>
    <source>
        <strain evidence="3">LVBAO_FW01</strain>
        <tissue evidence="3">Leaves</tissue>
    </source>
</reference>
<proteinExistence type="predicted"/>
<evidence type="ECO:0000256" key="1">
    <source>
        <dbReference type="SAM" id="Coils"/>
    </source>
</evidence>
<dbReference type="AlphaFoldDB" id="A0AAN9KS76"/>
<feature type="domain" description="Ribonuclease H1 N-terminal" evidence="2">
    <location>
        <begin position="11"/>
        <end position="53"/>
    </location>
</feature>
<evidence type="ECO:0000313" key="3">
    <source>
        <dbReference type="EMBL" id="KAK7322469.1"/>
    </source>
</evidence>
<name>A0AAN9KS76_CANGL</name>
<evidence type="ECO:0000259" key="2">
    <source>
        <dbReference type="Pfam" id="PF01693"/>
    </source>
</evidence>
<dbReference type="Pfam" id="PF01693">
    <property type="entry name" value="Cauli_VI"/>
    <property type="match status" value="1"/>
</dbReference>
<keyword evidence="1" id="KW-0175">Coiled coil</keyword>
<dbReference type="EMBL" id="JAYMYQ010000006">
    <property type="protein sequence ID" value="KAK7322469.1"/>
    <property type="molecule type" value="Genomic_DNA"/>
</dbReference>
<protein>
    <recommendedName>
        <fullName evidence="2">Ribonuclease H1 N-terminal domain-containing protein</fullName>
    </recommendedName>
</protein>
<keyword evidence="4" id="KW-1185">Reference proteome</keyword>
<organism evidence="3 4">
    <name type="scientific">Canavalia gladiata</name>
    <name type="common">Sword bean</name>
    <name type="synonym">Dolichos gladiatus</name>
    <dbReference type="NCBI Taxonomy" id="3824"/>
    <lineage>
        <taxon>Eukaryota</taxon>
        <taxon>Viridiplantae</taxon>
        <taxon>Streptophyta</taxon>
        <taxon>Embryophyta</taxon>
        <taxon>Tracheophyta</taxon>
        <taxon>Spermatophyta</taxon>
        <taxon>Magnoliopsida</taxon>
        <taxon>eudicotyledons</taxon>
        <taxon>Gunneridae</taxon>
        <taxon>Pentapetalae</taxon>
        <taxon>rosids</taxon>
        <taxon>fabids</taxon>
        <taxon>Fabales</taxon>
        <taxon>Fabaceae</taxon>
        <taxon>Papilionoideae</taxon>
        <taxon>50 kb inversion clade</taxon>
        <taxon>NPAAA clade</taxon>
        <taxon>indigoferoid/millettioid clade</taxon>
        <taxon>Phaseoleae</taxon>
        <taxon>Canavalia</taxon>
    </lineage>
</organism>
<dbReference type="InterPro" id="IPR009027">
    <property type="entry name" value="Ribosomal_bL9/RNase_H1_N"/>
</dbReference>
<dbReference type="SUPFAM" id="SSF55658">
    <property type="entry name" value="L9 N-domain-like"/>
    <property type="match status" value="1"/>
</dbReference>
<evidence type="ECO:0000313" key="4">
    <source>
        <dbReference type="Proteomes" id="UP001367508"/>
    </source>
</evidence>
<dbReference type="Proteomes" id="UP001367508">
    <property type="component" value="Unassembled WGS sequence"/>
</dbReference>
<comment type="caution">
    <text evidence="3">The sequence shown here is derived from an EMBL/GenBank/DDBJ whole genome shotgun (WGS) entry which is preliminary data.</text>
</comment>
<feature type="coiled-coil region" evidence="1">
    <location>
        <begin position="75"/>
        <end position="102"/>
    </location>
</feature>
<dbReference type="InterPro" id="IPR011320">
    <property type="entry name" value="RNase_H1_N"/>
</dbReference>